<dbReference type="InterPro" id="IPR005189">
    <property type="entry name" value="Focal_adhesion_kin_target_dom"/>
</dbReference>
<feature type="region of interest" description="Disordered" evidence="1">
    <location>
        <begin position="1"/>
        <end position="97"/>
    </location>
</feature>
<feature type="region of interest" description="Disordered" evidence="1">
    <location>
        <begin position="241"/>
        <end position="320"/>
    </location>
</feature>
<keyword evidence="4" id="KW-1185">Reference proteome</keyword>
<protein>
    <submittedName>
        <fullName evidence="3">Focal adhesion kinase 1</fullName>
        <ecNumber evidence="3">2.7.10.2</ecNumber>
    </submittedName>
</protein>
<evidence type="ECO:0000259" key="2">
    <source>
        <dbReference type="Pfam" id="PF03623"/>
    </source>
</evidence>
<comment type="caution">
    <text evidence="3">The sequence shown here is derived from an EMBL/GenBank/DDBJ whole genome shotgun (WGS) entry which is preliminary data.</text>
</comment>
<dbReference type="Pfam" id="PF03623">
    <property type="entry name" value="Focal_AT"/>
    <property type="match status" value="1"/>
</dbReference>
<evidence type="ECO:0000313" key="3">
    <source>
        <dbReference type="EMBL" id="VDI57650.1"/>
    </source>
</evidence>
<sequence>MSFKRAGLRLSAKFKRNSDKENRSSGSDIEEPPPKPARPQYPAMSPTGSTPNLAINHSIASLPHHWNSTTNLPIGHSTPSGPSPQHPPPGTIPRMSEQRVNDLGPREINLQHYFPSSSGYTAVSSVPHIHQDNHNDFVQGHSQTPGERGLVYPRYQVPRNPQECAEIFGGHYESTSPRGSAVINDNYTQEGQSEMPDWEFREPLVLNNNHHDESDPNVIEQRLQQQQQQLEEDARWLQASEKNLGRDKYAVPVKPKNRESTKENAPPVQMVETRPTITIQNRISGGSRSSSTSGSDGLISPKLPEPPPSPGIDRTNDPVYDNTTNVVRAVMTFTKGLNSMKPELYIDHIKDIGLQLRGLLACVDDFLQQVRQKEFEEVQMSQKVLSTDMAALISSMKLAQQYALTTVDAEYRKGMLKAAHVLAVDSKNLLDVIDKTRLKKS</sequence>
<evidence type="ECO:0000256" key="1">
    <source>
        <dbReference type="SAM" id="MobiDB-lite"/>
    </source>
</evidence>
<proteinExistence type="predicted"/>
<dbReference type="AlphaFoldDB" id="A0A8B6G283"/>
<accession>A0A8B6G283</accession>
<dbReference type="PANTHER" id="PTHR46221">
    <property type="entry name" value="FERM AND PDZ DOMAIN-CONTAINING PROTEIN FAMILY MEMBER"/>
    <property type="match status" value="1"/>
</dbReference>
<reference evidence="3" key="1">
    <citation type="submission" date="2018-11" db="EMBL/GenBank/DDBJ databases">
        <authorList>
            <person name="Alioto T."/>
            <person name="Alioto T."/>
        </authorList>
    </citation>
    <scope>NUCLEOTIDE SEQUENCE</scope>
</reference>
<keyword evidence="3" id="KW-0808">Transferase</keyword>
<feature type="compositionally biased region" description="Pro residues" evidence="1">
    <location>
        <begin position="81"/>
        <end position="91"/>
    </location>
</feature>
<gene>
    <name evidence="3" type="ORF">MGAL_10B071480</name>
</gene>
<feature type="compositionally biased region" description="Low complexity" evidence="1">
    <location>
        <begin position="284"/>
        <end position="302"/>
    </location>
</feature>
<dbReference type="EC" id="2.7.10.2" evidence="3"/>
<dbReference type="PANTHER" id="PTHR46221:SF9">
    <property type="entry name" value="NON-SPECIFIC PROTEIN-TYROSINE KINASE"/>
    <property type="match status" value="1"/>
</dbReference>
<dbReference type="OrthoDB" id="9976756at2759"/>
<name>A0A8B6G283_MYTGA</name>
<dbReference type="EMBL" id="UYJE01007762">
    <property type="protein sequence ID" value="VDI57650.1"/>
    <property type="molecule type" value="Genomic_DNA"/>
</dbReference>
<evidence type="ECO:0000313" key="4">
    <source>
        <dbReference type="Proteomes" id="UP000596742"/>
    </source>
</evidence>
<dbReference type="Gene3D" id="1.20.120.330">
    <property type="entry name" value="Nucleotidyltransferases domain 2"/>
    <property type="match status" value="1"/>
</dbReference>
<feature type="domain" description="Focal AT" evidence="2">
    <location>
        <begin position="312"/>
        <end position="440"/>
    </location>
</feature>
<organism evidence="3 4">
    <name type="scientific">Mytilus galloprovincialis</name>
    <name type="common">Mediterranean mussel</name>
    <dbReference type="NCBI Taxonomy" id="29158"/>
    <lineage>
        <taxon>Eukaryota</taxon>
        <taxon>Metazoa</taxon>
        <taxon>Spiralia</taxon>
        <taxon>Lophotrochozoa</taxon>
        <taxon>Mollusca</taxon>
        <taxon>Bivalvia</taxon>
        <taxon>Autobranchia</taxon>
        <taxon>Pteriomorphia</taxon>
        <taxon>Mytilida</taxon>
        <taxon>Mytiloidea</taxon>
        <taxon>Mytilidae</taxon>
        <taxon>Mytilinae</taxon>
        <taxon>Mytilus</taxon>
    </lineage>
</organism>
<feature type="compositionally biased region" description="Polar residues" evidence="1">
    <location>
        <begin position="46"/>
        <end position="59"/>
    </location>
</feature>
<dbReference type="GO" id="GO:0007172">
    <property type="term" value="P:signal complex assembly"/>
    <property type="evidence" value="ECO:0007669"/>
    <property type="project" value="InterPro"/>
</dbReference>
<dbReference type="GO" id="GO:0004715">
    <property type="term" value="F:non-membrane spanning protein tyrosine kinase activity"/>
    <property type="evidence" value="ECO:0007669"/>
    <property type="project" value="UniProtKB-EC"/>
</dbReference>
<dbReference type="GO" id="GO:0005925">
    <property type="term" value="C:focal adhesion"/>
    <property type="evidence" value="ECO:0007669"/>
    <property type="project" value="InterPro"/>
</dbReference>
<keyword evidence="3" id="KW-0418">Kinase</keyword>
<dbReference type="SUPFAM" id="SSF68993">
    <property type="entry name" value="FAT domain of focal adhesion kinase"/>
    <property type="match status" value="1"/>
</dbReference>
<dbReference type="Proteomes" id="UP000596742">
    <property type="component" value="Unassembled WGS sequence"/>
</dbReference>
<dbReference type="InterPro" id="IPR036137">
    <property type="entry name" value="Focal_adhe_kin_target_dom_sf"/>
</dbReference>